<feature type="domain" description="Signal transduction histidine kinase subgroup 3 dimerisation and phosphoacceptor" evidence="12">
    <location>
        <begin position="188"/>
        <end position="253"/>
    </location>
</feature>
<keyword evidence="6 14" id="KW-0418">Kinase</keyword>
<feature type="domain" description="DUF7134" evidence="13">
    <location>
        <begin position="18"/>
        <end position="170"/>
    </location>
</feature>
<keyword evidence="7" id="KW-0067">ATP-binding</keyword>
<feature type="transmembrane region" description="Helical" evidence="10">
    <location>
        <begin position="70"/>
        <end position="88"/>
    </location>
</feature>
<dbReference type="CDD" id="cd16917">
    <property type="entry name" value="HATPase_UhpB-NarQ-NarX-like"/>
    <property type="match status" value="1"/>
</dbReference>
<keyword evidence="4" id="KW-0808">Transferase</keyword>
<accession>A0ABT6WMB7</accession>
<dbReference type="Gene3D" id="1.20.5.1930">
    <property type="match status" value="1"/>
</dbReference>
<dbReference type="PANTHER" id="PTHR24421:SF10">
    <property type="entry name" value="NITRATE_NITRITE SENSOR PROTEIN NARQ"/>
    <property type="match status" value="1"/>
</dbReference>
<keyword evidence="10" id="KW-1133">Transmembrane helix</keyword>
<comment type="caution">
    <text evidence="14">The sequence shown here is derived from an EMBL/GenBank/DDBJ whole genome shotgun (WGS) entry which is preliminary data.</text>
</comment>
<dbReference type="Proteomes" id="UP001241758">
    <property type="component" value="Unassembled WGS sequence"/>
</dbReference>
<keyword evidence="3" id="KW-0597">Phosphoprotein</keyword>
<evidence type="ECO:0000256" key="1">
    <source>
        <dbReference type="ARBA" id="ARBA00000085"/>
    </source>
</evidence>
<feature type="transmembrane region" description="Helical" evidence="10">
    <location>
        <begin position="46"/>
        <end position="63"/>
    </location>
</feature>
<comment type="catalytic activity">
    <reaction evidence="1">
        <text>ATP + protein L-histidine = ADP + protein N-phospho-L-histidine.</text>
        <dbReference type="EC" id="2.7.13.3"/>
    </reaction>
</comment>
<keyword evidence="10" id="KW-0472">Membrane</keyword>
<dbReference type="Gene3D" id="3.30.565.10">
    <property type="entry name" value="Histidine kinase-like ATPase, C-terminal domain"/>
    <property type="match status" value="1"/>
</dbReference>
<organism evidence="14 15">
    <name type="scientific">Actinoplanes sandaracinus</name>
    <dbReference type="NCBI Taxonomy" id="3045177"/>
    <lineage>
        <taxon>Bacteria</taxon>
        <taxon>Bacillati</taxon>
        <taxon>Actinomycetota</taxon>
        <taxon>Actinomycetes</taxon>
        <taxon>Micromonosporales</taxon>
        <taxon>Micromonosporaceae</taxon>
        <taxon>Actinoplanes</taxon>
    </lineage>
</organism>
<reference evidence="14 15" key="1">
    <citation type="submission" date="2023-05" db="EMBL/GenBank/DDBJ databases">
        <title>Actinoplanes sp. NEAU-A12 genome sequencing.</title>
        <authorList>
            <person name="Wang Z.-S."/>
        </authorList>
    </citation>
    <scope>NUCLEOTIDE SEQUENCE [LARGE SCALE GENOMIC DNA]</scope>
    <source>
        <strain evidence="14 15">NEAU-A12</strain>
    </source>
</reference>
<keyword evidence="8" id="KW-0902">Two-component regulatory system</keyword>
<dbReference type="RefSeq" id="WP_282761711.1">
    <property type="nucleotide sequence ID" value="NZ_JASCTH010000012.1"/>
</dbReference>
<dbReference type="InterPro" id="IPR003594">
    <property type="entry name" value="HATPase_dom"/>
</dbReference>
<evidence type="ECO:0000259" key="12">
    <source>
        <dbReference type="Pfam" id="PF07730"/>
    </source>
</evidence>
<feature type="transmembrane region" description="Helical" evidence="10">
    <location>
        <begin position="118"/>
        <end position="138"/>
    </location>
</feature>
<dbReference type="InterPro" id="IPR036890">
    <property type="entry name" value="HATPase_C_sf"/>
</dbReference>
<keyword evidence="15" id="KW-1185">Reference proteome</keyword>
<feature type="domain" description="Histidine kinase/HSP90-like ATPase" evidence="11">
    <location>
        <begin position="296"/>
        <end position="383"/>
    </location>
</feature>
<feature type="transmembrane region" description="Helical" evidence="10">
    <location>
        <begin position="94"/>
        <end position="111"/>
    </location>
</feature>
<evidence type="ECO:0000256" key="6">
    <source>
        <dbReference type="ARBA" id="ARBA00022777"/>
    </source>
</evidence>
<evidence type="ECO:0000259" key="13">
    <source>
        <dbReference type="Pfam" id="PF23539"/>
    </source>
</evidence>
<feature type="compositionally biased region" description="Low complexity" evidence="9">
    <location>
        <begin position="390"/>
        <end position="412"/>
    </location>
</feature>
<gene>
    <name evidence="14" type="ORF">QLQ12_19915</name>
</gene>
<dbReference type="PANTHER" id="PTHR24421">
    <property type="entry name" value="NITRATE/NITRITE SENSOR PROTEIN NARX-RELATED"/>
    <property type="match status" value="1"/>
</dbReference>
<keyword evidence="5" id="KW-0547">Nucleotide-binding</keyword>
<evidence type="ECO:0000256" key="8">
    <source>
        <dbReference type="ARBA" id="ARBA00023012"/>
    </source>
</evidence>
<evidence type="ECO:0000256" key="5">
    <source>
        <dbReference type="ARBA" id="ARBA00022741"/>
    </source>
</evidence>
<dbReference type="SUPFAM" id="SSF55874">
    <property type="entry name" value="ATPase domain of HSP90 chaperone/DNA topoisomerase II/histidine kinase"/>
    <property type="match status" value="1"/>
</dbReference>
<sequence>MPVPSILVQRPGPAAQRAVDLLAAVAAGLLCWFAAADTSVRASPEPAWVAVLAGVAVGGPLAVRRRWPIVTAVAIAASSSILLITRVIPNAASPAPVTAAGVALYTIGLLVPGRPGGAGAVTATAVLLVGMGFSGSSAESSDSPGAAGVVFAALICGASWAIGWTLRERRRHARITATQSTAQAVAEERLRIAREMHDAVGHSLSLIAVKAAVANHVARQRPEEVGDALEVIESESRGALAELRRVVGALRTEPEWGTPPTLRDLGRLAERAESAGVPVRLDVQVGDDLPESVTAAAYRIVQESLTNVVRHAAPASCRVAVESTGAGLRISVTDDGARRPAPASGGGTGLVGMQERVAAYGGTFSAGPRPGGGFAVVATLPYRSTGGSGKAAAVGSGHRSAAGTPSPAAAAAGKGGGAAGIGSGTAGIGEIGGIGR</sequence>
<protein>
    <recommendedName>
        <fullName evidence="2">histidine kinase</fullName>
        <ecNumber evidence="2">2.7.13.3</ecNumber>
    </recommendedName>
</protein>
<name>A0ABT6WMB7_9ACTN</name>
<evidence type="ECO:0000313" key="15">
    <source>
        <dbReference type="Proteomes" id="UP001241758"/>
    </source>
</evidence>
<dbReference type="InterPro" id="IPR055558">
    <property type="entry name" value="DUF7134"/>
</dbReference>
<evidence type="ECO:0000256" key="4">
    <source>
        <dbReference type="ARBA" id="ARBA00022679"/>
    </source>
</evidence>
<dbReference type="Pfam" id="PF07730">
    <property type="entry name" value="HisKA_3"/>
    <property type="match status" value="1"/>
</dbReference>
<keyword evidence="10" id="KW-0812">Transmembrane</keyword>
<proteinExistence type="predicted"/>
<dbReference type="Pfam" id="PF02518">
    <property type="entry name" value="HATPase_c"/>
    <property type="match status" value="1"/>
</dbReference>
<evidence type="ECO:0000256" key="7">
    <source>
        <dbReference type="ARBA" id="ARBA00022840"/>
    </source>
</evidence>
<evidence type="ECO:0000313" key="14">
    <source>
        <dbReference type="EMBL" id="MDI6100883.1"/>
    </source>
</evidence>
<evidence type="ECO:0000256" key="2">
    <source>
        <dbReference type="ARBA" id="ARBA00012438"/>
    </source>
</evidence>
<feature type="transmembrane region" description="Helical" evidence="10">
    <location>
        <begin position="144"/>
        <end position="166"/>
    </location>
</feature>
<dbReference type="EC" id="2.7.13.3" evidence="2"/>
<evidence type="ECO:0000256" key="9">
    <source>
        <dbReference type="SAM" id="MobiDB-lite"/>
    </source>
</evidence>
<dbReference type="EMBL" id="JASCTH010000012">
    <property type="protein sequence ID" value="MDI6100883.1"/>
    <property type="molecule type" value="Genomic_DNA"/>
</dbReference>
<dbReference type="GO" id="GO:0016301">
    <property type="term" value="F:kinase activity"/>
    <property type="evidence" value="ECO:0007669"/>
    <property type="project" value="UniProtKB-KW"/>
</dbReference>
<dbReference type="InterPro" id="IPR050482">
    <property type="entry name" value="Sensor_HK_TwoCompSys"/>
</dbReference>
<dbReference type="InterPro" id="IPR011712">
    <property type="entry name" value="Sig_transdc_His_kin_sub3_dim/P"/>
</dbReference>
<dbReference type="Pfam" id="PF23539">
    <property type="entry name" value="DUF7134"/>
    <property type="match status" value="1"/>
</dbReference>
<evidence type="ECO:0000256" key="10">
    <source>
        <dbReference type="SAM" id="Phobius"/>
    </source>
</evidence>
<evidence type="ECO:0000256" key="3">
    <source>
        <dbReference type="ARBA" id="ARBA00022553"/>
    </source>
</evidence>
<evidence type="ECO:0000259" key="11">
    <source>
        <dbReference type="Pfam" id="PF02518"/>
    </source>
</evidence>
<feature type="region of interest" description="Disordered" evidence="9">
    <location>
        <begin position="388"/>
        <end position="418"/>
    </location>
</feature>